<keyword evidence="8" id="KW-1185">Reference proteome</keyword>
<dbReference type="PANTHER" id="PTHR37422:SF13">
    <property type="entry name" value="LIPOPOLYSACCHARIDE BIOSYNTHESIS PROTEIN PA4999-RELATED"/>
    <property type="match status" value="1"/>
</dbReference>
<feature type="domain" description="O-antigen ligase-related" evidence="6">
    <location>
        <begin position="148"/>
        <end position="306"/>
    </location>
</feature>
<feature type="transmembrane region" description="Helical" evidence="5">
    <location>
        <begin position="293"/>
        <end position="317"/>
    </location>
</feature>
<sequence>MLLAIPAFALGWQQSFWVVLRSSPVLWASWSGFLLLATAFLFQPALPSVASIGDFLPFALMPIFALAVAPLSSANFTLKHFALLCLAASALAALVGLAGLMLGQDRVTAPEFSPIHFATWAVTFGFMSLALTLSGKSPWRWIAWAGPVLGLLAALASGTRAALVIGCALALLYGCAWVQRRAIPLWFKIAIPLGLMGAVLLAVYLANLAGFSRPWNALRAIAGVVTGDLGQDTSTAYRVEMLRAGWQAFLNAPLVGHGWHNQLQAAMPYLSQMARDGYAVEQWGYIHNDPLSLSVAAGIPGLVAYFLFMAMPLLAAFSRRNAGNWDVRLYLALSFTVGLFVSGMMDVLLMVEMSKILLILVAASLLFIDVRDER</sequence>
<dbReference type="EMBL" id="JQGC01000013">
    <property type="protein sequence ID" value="KFL30513.1"/>
    <property type="molecule type" value="Genomic_DNA"/>
</dbReference>
<feature type="transmembrane region" description="Helical" evidence="5">
    <location>
        <begin position="329"/>
        <end position="347"/>
    </location>
</feature>
<evidence type="ECO:0000256" key="4">
    <source>
        <dbReference type="ARBA" id="ARBA00023136"/>
    </source>
</evidence>
<feature type="transmembrane region" description="Helical" evidence="5">
    <location>
        <begin position="25"/>
        <end position="42"/>
    </location>
</feature>
<evidence type="ECO:0000313" key="8">
    <source>
        <dbReference type="Proteomes" id="UP000028981"/>
    </source>
</evidence>
<comment type="caution">
    <text evidence="7">The sequence shown here is derived from an EMBL/GenBank/DDBJ whole genome shotgun (WGS) entry which is preliminary data.</text>
</comment>
<proteinExistence type="predicted"/>
<name>A0A087M0W0_9HYPH</name>
<evidence type="ECO:0000259" key="6">
    <source>
        <dbReference type="Pfam" id="PF04932"/>
    </source>
</evidence>
<dbReference type="InterPro" id="IPR051533">
    <property type="entry name" value="WaaL-like"/>
</dbReference>
<comment type="subcellular location">
    <subcellularLocation>
        <location evidence="1">Membrane</location>
        <topology evidence="1">Multi-pass membrane protein</topology>
    </subcellularLocation>
</comment>
<evidence type="ECO:0000313" key="7">
    <source>
        <dbReference type="EMBL" id="KFL30513.1"/>
    </source>
</evidence>
<organism evidence="7 8">
    <name type="scientific">Devosia riboflavina</name>
    <dbReference type="NCBI Taxonomy" id="46914"/>
    <lineage>
        <taxon>Bacteria</taxon>
        <taxon>Pseudomonadati</taxon>
        <taxon>Pseudomonadota</taxon>
        <taxon>Alphaproteobacteria</taxon>
        <taxon>Hyphomicrobiales</taxon>
        <taxon>Devosiaceae</taxon>
        <taxon>Devosia</taxon>
    </lineage>
</organism>
<dbReference type="AlphaFoldDB" id="A0A087M0W0"/>
<evidence type="ECO:0000256" key="3">
    <source>
        <dbReference type="ARBA" id="ARBA00022989"/>
    </source>
</evidence>
<keyword evidence="4 5" id="KW-0472">Membrane</keyword>
<dbReference type="PANTHER" id="PTHR37422">
    <property type="entry name" value="TEICHURONIC ACID BIOSYNTHESIS PROTEIN TUAE"/>
    <property type="match status" value="1"/>
</dbReference>
<evidence type="ECO:0000256" key="5">
    <source>
        <dbReference type="SAM" id="Phobius"/>
    </source>
</evidence>
<dbReference type="GO" id="GO:0016020">
    <property type="term" value="C:membrane"/>
    <property type="evidence" value="ECO:0007669"/>
    <property type="project" value="UniProtKB-SubCell"/>
</dbReference>
<feature type="transmembrane region" description="Helical" evidence="5">
    <location>
        <begin position="115"/>
        <end position="135"/>
    </location>
</feature>
<accession>A0A087M0W0</accession>
<feature type="transmembrane region" description="Helical" evidence="5">
    <location>
        <begin position="81"/>
        <end position="103"/>
    </location>
</feature>
<dbReference type="Pfam" id="PF04932">
    <property type="entry name" value="Wzy_C"/>
    <property type="match status" value="1"/>
</dbReference>
<dbReference type="InterPro" id="IPR007016">
    <property type="entry name" value="O-antigen_ligase-rel_domated"/>
</dbReference>
<reference evidence="7 8" key="1">
    <citation type="submission" date="2014-08" db="EMBL/GenBank/DDBJ databases">
        <authorList>
            <person name="Hassan Y.I."/>
            <person name="Lepp D."/>
            <person name="Zhou T."/>
        </authorList>
    </citation>
    <scope>NUCLEOTIDE SEQUENCE [LARGE SCALE GENOMIC DNA]</scope>
    <source>
        <strain evidence="7 8">IFO13584</strain>
    </source>
</reference>
<feature type="transmembrane region" description="Helical" evidence="5">
    <location>
        <begin position="49"/>
        <end position="69"/>
    </location>
</feature>
<dbReference type="STRING" id="46914.JP75_15155"/>
<feature type="transmembrane region" description="Helical" evidence="5">
    <location>
        <begin position="141"/>
        <end position="173"/>
    </location>
</feature>
<gene>
    <name evidence="7" type="ORF">JP75_15155</name>
</gene>
<feature type="transmembrane region" description="Helical" evidence="5">
    <location>
        <begin position="185"/>
        <end position="206"/>
    </location>
</feature>
<evidence type="ECO:0000256" key="1">
    <source>
        <dbReference type="ARBA" id="ARBA00004141"/>
    </source>
</evidence>
<keyword evidence="2 5" id="KW-0812">Transmembrane</keyword>
<protein>
    <recommendedName>
        <fullName evidence="6">O-antigen ligase-related domain-containing protein</fullName>
    </recommendedName>
</protein>
<keyword evidence="3 5" id="KW-1133">Transmembrane helix</keyword>
<evidence type="ECO:0000256" key="2">
    <source>
        <dbReference type="ARBA" id="ARBA00022692"/>
    </source>
</evidence>
<dbReference type="Proteomes" id="UP000028981">
    <property type="component" value="Unassembled WGS sequence"/>
</dbReference>